<dbReference type="NCBIfam" id="TIGR04085">
    <property type="entry name" value="rSAM_more_4Fe4S"/>
    <property type="match status" value="1"/>
</dbReference>
<evidence type="ECO:0000256" key="1">
    <source>
        <dbReference type="ARBA" id="ARBA00022691"/>
    </source>
</evidence>
<evidence type="ECO:0000259" key="5">
    <source>
        <dbReference type="PROSITE" id="PS51918"/>
    </source>
</evidence>
<dbReference type="InterPro" id="IPR007197">
    <property type="entry name" value="rSAM"/>
</dbReference>
<dbReference type="SFLD" id="SFLDS00029">
    <property type="entry name" value="Radical_SAM"/>
    <property type="match status" value="1"/>
</dbReference>
<keyword evidence="1" id="KW-0949">S-adenosyl-L-methionine</keyword>
<dbReference type="InterPro" id="IPR013785">
    <property type="entry name" value="Aldolase_TIM"/>
</dbReference>
<dbReference type="SFLD" id="SFLDG01067">
    <property type="entry name" value="SPASM/twitch_domain_containing"/>
    <property type="match status" value="1"/>
</dbReference>
<organism evidence="6 7">
    <name type="scientific">Prauserella flavalba</name>
    <dbReference type="NCBI Taxonomy" id="1477506"/>
    <lineage>
        <taxon>Bacteria</taxon>
        <taxon>Bacillati</taxon>
        <taxon>Actinomycetota</taxon>
        <taxon>Actinomycetes</taxon>
        <taxon>Pseudonocardiales</taxon>
        <taxon>Pseudonocardiaceae</taxon>
        <taxon>Prauserella</taxon>
    </lineage>
</organism>
<dbReference type="Pfam" id="PF13186">
    <property type="entry name" value="SPASM"/>
    <property type="match status" value="1"/>
</dbReference>
<dbReference type="GO" id="GO:0051536">
    <property type="term" value="F:iron-sulfur cluster binding"/>
    <property type="evidence" value="ECO:0007669"/>
    <property type="project" value="UniProtKB-KW"/>
</dbReference>
<dbReference type="GO" id="GO:0046872">
    <property type="term" value="F:metal ion binding"/>
    <property type="evidence" value="ECO:0007669"/>
    <property type="project" value="UniProtKB-KW"/>
</dbReference>
<sequence length="485" mass="52747">MTTARDRAGVLSQEYPLASDRLEIHRTAAGGTLFTYSARERSTPSMLLDQFETEGYFLRFLELADGTRSFGDIQAAFGTEFGELFGAALADKAARVAMEAGICTALREPAGAPSGVRRVTGSTRGFFPLHATVEIIETCNFTCTHCYYSSSPAKKGRLSLDQFRQVVDNLVEHGVRIIEITGGECTIHPDFREILRYAAARFGLFAIITNGYLLGKRPDLLAEVASYPNIIAQISIDGLEEHHDRWRRQRGSFRAAVAAAGALARRGVPVRMACTISSANVAEVVPLYELAKSLGVSAVSFAPVAALGRGCNLTEPGLGARELIEAINSQLTPFSGDPLLSWGDPSGRAGTRQSHNCGAGSRTYAVDYDGNVRACNFSRDSKKFGNVLAESYETVFGQQANYLFRNAPSPGGPECAGCRYYFYCNGCFVKAFMTSESEYPECPWRRKWFPGMSLDRDEVRRPPERKLLPLLLNNGGASGCGCGHG</sequence>
<feature type="domain" description="Radical SAM core" evidence="5">
    <location>
        <begin position="125"/>
        <end position="335"/>
    </location>
</feature>
<dbReference type="InterPro" id="IPR058240">
    <property type="entry name" value="rSAM_sf"/>
</dbReference>
<dbReference type="InterPro" id="IPR023885">
    <property type="entry name" value="4Fe4S-binding_SPASM_dom"/>
</dbReference>
<dbReference type="PROSITE" id="PS51918">
    <property type="entry name" value="RADICAL_SAM"/>
    <property type="match status" value="1"/>
</dbReference>
<comment type="caution">
    <text evidence="6">The sequence shown here is derived from an EMBL/GenBank/DDBJ whole genome shotgun (WGS) entry which is preliminary data.</text>
</comment>
<dbReference type="Proteomes" id="UP000247892">
    <property type="component" value="Unassembled WGS sequence"/>
</dbReference>
<proteinExistence type="predicted"/>
<accession>A0A318LNX3</accession>
<evidence type="ECO:0000256" key="4">
    <source>
        <dbReference type="ARBA" id="ARBA00023014"/>
    </source>
</evidence>
<keyword evidence="2" id="KW-0479">Metal-binding</keyword>
<dbReference type="Pfam" id="PF04055">
    <property type="entry name" value="Radical_SAM"/>
    <property type="match status" value="1"/>
</dbReference>
<dbReference type="AlphaFoldDB" id="A0A318LNX3"/>
<dbReference type="InterPro" id="IPR006638">
    <property type="entry name" value="Elp3/MiaA/NifB-like_rSAM"/>
</dbReference>
<evidence type="ECO:0000256" key="3">
    <source>
        <dbReference type="ARBA" id="ARBA00023004"/>
    </source>
</evidence>
<dbReference type="RefSeq" id="WP_110336203.1">
    <property type="nucleotide sequence ID" value="NZ_MASU01000005.1"/>
</dbReference>
<gene>
    <name evidence="6" type="ORF">BA062_12260</name>
</gene>
<reference evidence="6 7" key="1">
    <citation type="submission" date="2016-07" db="EMBL/GenBank/DDBJ databases">
        <title>Draft genome sequence of Prauserella sp. YIM 121212, isolated from alkaline soil.</title>
        <authorList>
            <person name="Ruckert C."/>
            <person name="Albersmeier A."/>
            <person name="Jiang C.-L."/>
            <person name="Jiang Y."/>
            <person name="Kalinowski J."/>
            <person name="Schneider O."/>
            <person name="Winkler A."/>
            <person name="Zotchev S.B."/>
        </authorList>
    </citation>
    <scope>NUCLEOTIDE SEQUENCE [LARGE SCALE GENOMIC DNA]</scope>
    <source>
        <strain evidence="6 7">YIM 121212</strain>
    </source>
</reference>
<dbReference type="EMBL" id="MASU01000005">
    <property type="protein sequence ID" value="PXY36203.1"/>
    <property type="molecule type" value="Genomic_DNA"/>
</dbReference>
<evidence type="ECO:0000313" key="7">
    <source>
        <dbReference type="Proteomes" id="UP000247892"/>
    </source>
</evidence>
<dbReference type="InterPro" id="IPR050377">
    <property type="entry name" value="Radical_SAM_PqqE_MftC-like"/>
</dbReference>
<dbReference type="Gene3D" id="3.20.20.70">
    <property type="entry name" value="Aldolase class I"/>
    <property type="match status" value="1"/>
</dbReference>
<dbReference type="OrthoDB" id="9782387at2"/>
<keyword evidence="3" id="KW-0408">Iron</keyword>
<dbReference type="SFLD" id="SFLDG01386">
    <property type="entry name" value="main_SPASM_domain-containing"/>
    <property type="match status" value="1"/>
</dbReference>
<evidence type="ECO:0000256" key="2">
    <source>
        <dbReference type="ARBA" id="ARBA00022723"/>
    </source>
</evidence>
<name>A0A318LNX3_9PSEU</name>
<protein>
    <recommendedName>
        <fullName evidence="5">Radical SAM core domain-containing protein</fullName>
    </recommendedName>
</protein>
<evidence type="ECO:0000313" key="6">
    <source>
        <dbReference type="EMBL" id="PXY36203.1"/>
    </source>
</evidence>
<dbReference type="SMART" id="SM00729">
    <property type="entry name" value="Elp3"/>
    <property type="match status" value="1"/>
</dbReference>
<dbReference type="GO" id="GO:0003824">
    <property type="term" value="F:catalytic activity"/>
    <property type="evidence" value="ECO:0007669"/>
    <property type="project" value="InterPro"/>
</dbReference>
<dbReference type="CDD" id="cd01335">
    <property type="entry name" value="Radical_SAM"/>
    <property type="match status" value="1"/>
</dbReference>
<dbReference type="PANTHER" id="PTHR11228">
    <property type="entry name" value="RADICAL SAM DOMAIN PROTEIN"/>
    <property type="match status" value="1"/>
</dbReference>
<keyword evidence="7" id="KW-1185">Reference proteome</keyword>
<dbReference type="PANTHER" id="PTHR11228:SF7">
    <property type="entry name" value="PQQA PEPTIDE CYCLASE"/>
    <property type="match status" value="1"/>
</dbReference>
<keyword evidence="4" id="KW-0411">Iron-sulfur</keyword>
<dbReference type="SUPFAM" id="SSF102114">
    <property type="entry name" value="Radical SAM enzymes"/>
    <property type="match status" value="1"/>
</dbReference>